<gene>
    <name evidence="3" type="ORF">BP00DRAFT_427960</name>
</gene>
<name>A0A2V5HWT5_9EURO</name>
<feature type="compositionally biased region" description="Polar residues" evidence="1">
    <location>
        <begin position="68"/>
        <end position="78"/>
    </location>
</feature>
<evidence type="ECO:0000256" key="1">
    <source>
        <dbReference type="SAM" id="MobiDB-lite"/>
    </source>
</evidence>
<evidence type="ECO:0008006" key="5">
    <source>
        <dbReference type="Google" id="ProtNLM"/>
    </source>
</evidence>
<keyword evidence="4" id="KW-1185">Reference proteome</keyword>
<dbReference type="EMBL" id="KZ825539">
    <property type="protein sequence ID" value="PYI28948.1"/>
    <property type="molecule type" value="Genomic_DNA"/>
</dbReference>
<protein>
    <recommendedName>
        <fullName evidence="5">Secreted protein</fullName>
    </recommendedName>
</protein>
<feature type="chain" id="PRO_5015955105" description="Secreted protein" evidence="2">
    <location>
        <begin position="19"/>
        <end position="92"/>
    </location>
</feature>
<reference evidence="3 4" key="1">
    <citation type="submission" date="2018-02" db="EMBL/GenBank/DDBJ databases">
        <title>The genomes of Aspergillus section Nigri reveals drivers in fungal speciation.</title>
        <authorList>
            <consortium name="DOE Joint Genome Institute"/>
            <person name="Vesth T.C."/>
            <person name="Nybo J."/>
            <person name="Theobald S."/>
            <person name="Brandl J."/>
            <person name="Frisvad J.C."/>
            <person name="Nielsen K.F."/>
            <person name="Lyhne E.K."/>
            <person name="Kogle M.E."/>
            <person name="Kuo A."/>
            <person name="Riley R."/>
            <person name="Clum A."/>
            <person name="Nolan M."/>
            <person name="Lipzen A."/>
            <person name="Salamov A."/>
            <person name="Henrissat B."/>
            <person name="Wiebenga A."/>
            <person name="De vries R.P."/>
            <person name="Grigoriev I.V."/>
            <person name="Mortensen U.H."/>
            <person name="Andersen M.R."/>
            <person name="Baker S.E."/>
        </authorList>
    </citation>
    <scope>NUCLEOTIDE SEQUENCE [LARGE SCALE GENOMIC DNA]</scope>
    <source>
        <strain evidence="3 4">CBS 114.80</strain>
    </source>
</reference>
<sequence>MSLHPFLSLFVCCPQCWLEGGDVDLYSFWIDQRNWPNLVWKKSARLHSRFPPSLPPLTLAKEIKSSGRKTSQSSQRNKIQNKLRGKSHDGQR</sequence>
<keyword evidence="2" id="KW-0732">Signal</keyword>
<organism evidence="3 4">
    <name type="scientific">Aspergillus indologenus CBS 114.80</name>
    <dbReference type="NCBI Taxonomy" id="1450541"/>
    <lineage>
        <taxon>Eukaryota</taxon>
        <taxon>Fungi</taxon>
        <taxon>Dikarya</taxon>
        <taxon>Ascomycota</taxon>
        <taxon>Pezizomycotina</taxon>
        <taxon>Eurotiomycetes</taxon>
        <taxon>Eurotiomycetidae</taxon>
        <taxon>Eurotiales</taxon>
        <taxon>Aspergillaceae</taxon>
        <taxon>Aspergillus</taxon>
        <taxon>Aspergillus subgen. Circumdati</taxon>
    </lineage>
</organism>
<accession>A0A2V5HWT5</accession>
<feature type="signal peptide" evidence="2">
    <location>
        <begin position="1"/>
        <end position="18"/>
    </location>
</feature>
<dbReference type="AlphaFoldDB" id="A0A2V5HWT5"/>
<evidence type="ECO:0000313" key="3">
    <source>
        <dbReference type="EMBL" id="PYI28948.1"/>
    </source>
</evidence>
<evidence type="ECO:0000313" key="4">
    <source>
        <dbReference type="Proteomes" id="UP000248817"/>
    </source>
</evidence>
<feature type="region of interest" description="Disordered" evidence="1">
    <location>
        <begin position="64"/>
        <end position="92"/>
    </location>
</feature>
<proteinExistence type="predicted"/>
<evidence type="ECO:0000256" key="2">
    <source>
        <dbReference type="SAM" id="SignalP"/>
    </source>
</evidence>
<dbReference type="Proteomes" id="UP000248817">
    <property type="component" value="Unassembled WGS sequence"/>
</dbReference>